<name>A0A418Y460_9GAMM</name>
<dbReference type="RefSeq" id="WP_031225765.1">
    <property type="nucleotide sequence ID" value="NZ_QYYA01000001.1"/>
</dbReference>
<accession>A0A418Y460</accession>
<keyword evidence="1" id="KW-0732">Signal</keyword>
<dbReference type="AlphaFoldDB" id="A0A418Y460"/>
<evidence type="ECO:0000313" key="3">
    <source>
        <dbReference type="Proteomes" id="UP000283734"/>
    </source>
</evidence>
<reference evidence="2 3" key="1">
    <citation type="submission" date="2018-09" db="EMBL/GenBank/DDBJ databases">
        <title>Alcanivorax profundi sp. nov., isolated from 1000 m-depth seawater of the Mariana Trench.</title>
        <authorList>
            <person name="Liu J."/>
        </authorList>
    </citation>
    <scope>NUCLEOTIDE SEQUENCE [LARGE SCALE GENOMIC DNA]</scope>
    <source>
        <strain evidence="2 3">MTEO17</strain>
    </source>
</reference>
<feature type="chain" id="PRO_5019118080" evidence="1">
    <location>
        <begin position="23"/>
        <end position="256"/>
    </location>
</feature>
<feature type="signal peptide" evidence="1">
    <location>
        <begin position="1"/>
        <end position="22"/>
    </location>
</feature>
<gene>
    <name evidence="2" type="ORF">D4A39_04325</name>
</gene>
<keyword evidence="3" id="KW-1185">Reference proteome</keyword>
<proteinExistence type="predicted"/>
<dbReference type="EMBL" id="QYYA01000001">
    <property type="protein sequence ID" value="RJG20315.1"/>
    <property type="molecule type" value="Genomic_DNA"/>
</dbReference>
<evidence type="ECO:0000313" key="2">
    <source>
        <dbReference type="EMBL" id="RJG20315.1"/>
    </source>
</evidence>
<comment type="caution">
    <text evidence="2">The sequence shown here is derived from an EMBL/GenBank/DDBJ whole genome shotgun (WGS) entry which is preliminary data.</text>
</comment>
<evidence type="ECO:0000256" key="1">
    <source>
        <dbReference type="SAM" id="SignalP"/>
    </source>
</evidence>
<dbReference type="OrthoDB" id="6076912at2"/>
<protein>
    <submittedName>
        <fullName evidence="2">Uncharacterized protein</fullName>
    </submittedName>
</protein>
<organism evidence="2 3">
    <name type="scientific">Alcanivorax profundi</name>
    <dbReference type="NCBI Taxonomy" id="2338368"/>
    <lineage>
        <taxon>Bacteria</taxon>
        <taxon>Pseudomonadati</taxon>
        <taxon>Pseudomonadota</taxon>
        <taxon>Gammaproteobacteria</taxon>
        <taxon>Oceanospirillales</taxon>
        <taxon>Alcanivoracaceae</taxon>
        <taxon>Alcanivorax</taxon>
    </lineage>
</organism>
<sequence>MKTTLRITAIAALLAGASLAEAAVTAGELATLEADAWRARMGFHLLSIRGDNPDDREALRILLAEGDQRLNEMVKEAEPGNEAGINALNEAWATLSERALDNPLASLGYADYGAMSEMNTTTLDVVELAESTRDQQTSAYLDIAELSVAMQRLASEYLALAAFPSAGLPTGTGLKPMDFAIESKGIDDRLKALNTQYAADTQASDVLDFVNQRWAFIRSTIPKMNDEASNKVPYLFYRYANQVAERIEELVEASKG</sequence>
<dbReference type="Proteomes" id="UP000283734">
    <property type="component" value="Unassembled WGS sequence"/>
</dbReference>